<name>A0A8S5PYD3_9CAUD</name>
<protein>
    <submittedName>
        <fullName evidence="1">Uncharacterized protein</fullName>
    </submittedName>
</protein>
<reference evidence="1" key="1">
    <citation type="journal article" date="2021" name="Proc. Natl. Acad. Sci. U.S.A.">
        <title>A Catalog of Tens of Thousands of Viruses from Human Metagenomes Reveals Hidden Associations with Chronic Diseases.</title>
        <authorList>
            <person name="Tisza M.J."/>
            <person name="Buck C.B."/>
        </authorList>
    </citation>
    <scope>NUCLEOTIDE SEQUENCE</scope>
    <source>
        <strain evidence="1">CtIlO27</strain>
    </source>
</reference>
<dbReference type="EMBL" id="BK015536">
    <property type="protein sequence ID" value="DAE11768.1"/>
    <property type="molecule type" value="Genomic_DNA"/>
</dbReference>
<organism evidence="1">
    <name type="scientific">Podoviridae sp. ctIlO27</name>
    <dbReference type="NCBI Taxonomy" id="2825238"/>
    <lineage>
        <taxon>Viruses</taxon>
        <taxon>Duplodnaviria</taxon>
        <taxon>Heunggongvirae</taxon>
        <taxon>Uroviricota</taxon>
        <taxon>Caudoviricetes</taxon>
    </lineage>
</organism>
<evidence type="ECO:0000313" key="1">
    <source>
        <dbReference type="EMBL" id="DAE11768.1"/>
    </source>
</evidence>
<accession>A0A8S5PYD3</accession>
<proteinExistence type="predicted"/>
<sequence>MAVNGNICQTAFADLGKLPKKLSITQLQVALANLNALKGNVQNCNCAPSNCCQSATCQSCQTATCQSAACQSCQTQTCQSCQSNRPVFG</sequence>